<evidence type="ECO:0000313" key="3">
    <source>
        <dbReference type="Proteomes" id="UP000245711"/>
    </source>
</evidence>
<dbReference type="EMBL" id="CP021355">
    <property type="protein sequence ID" value="AWK76536.1"/>
    <property type="molecule type" value="Genomic_DNA"/>
</dbReference>
<keyword evidence="3" id="KW-1185">Reference proteome</keyword>
<reference evidence="2 3" key="1">
    <citation type="submission" date="2017-05" db="EMBL/GenBank/DDBJ databases">
        <title>Isolation of Rhodococcus sp. S2-17 biodegrading of BP-3.</title>
        <authorList>
            <person name="Lee Y."/>
            <person name="Kim K.H."/>
            <person name="Chun B.H."/>
            <person name="Jung H.S."/>
            <person name="Jeon C.O."/>
        </authorList>
    </citation>
    <scope>NUCLEOTIDE SEQUENCE [LARGE SCALE GENOMIC DNA]</scope>
    <source>
        <strain evidence="2 3">S2-17</strain>
        <plasmid evidence="3">prb98</plasmid>
    </source>
</reference>
<geneLocation type="plasmid" evidence="3">
    <name>prb98</name>
</geneLocation>
<evidence type="ECO:0000313" key="2">
    <source>
        <dbReference type="EMBL" id="AWK76536.1"/>
    </source>
</evidence>
<feature type="region of interest" description="Disordered" evidence="1">
    <location>
        <begin position="58"/>
        <end position="85"/>
    </location>
</feature>
<organism evidence="2 3">
    <name type="scientific">Rhodococcus oxybenzonivorans</name>
    <dbReference type="NCBI Taxonomy" id="1990687"/>
    <lineage>
        <taxon>Bacteria</taxon>
        <taxon>Bacillati</taxon>
        <taxon>Actinomycetota</taxon>
        <taxon>Actinomycetes</taxon>
        <taxon>Mycobacteriales</taxon>
        <taxon>Nocardiaceae</taxon>
        <taxon>Rhodococcus</taxon>
    </lineage>
</organism>
<gene>
    <name evidence="2" type="ORF">CBI38_34740</name>
</gene>
<dbReference type="KEGG" id="roz:CBI38_34740"/>
<name>A0A2S2C6N6_9NOCA</name>
<proteinExistence type="predicted"/>
<dbReference type="Proteomes" id="UP000245711">
    <property type="component" value="Plasmid pRB98"/>
</dbReference>
<sequence>MSIEGLVAANGASAAGTLVVARLPPEAEAEVGATPCHAFDAIESGSDIHQRFTRIRHPEPHLTPQPGTFFSGTHHHQRKHEQADS</sequence>
<protein>
    <submittedName>
        <fullName evidence="2">Uncharacterized protein</fullName>
    </submittedName>
</protein>
<dbReference type="AlphaFoldDB" id="A0A2S2C6N6"/>
<evidence type="ECO:0000256" key="1">
    <source>
        <dbReference type="SAM" id="MobiDB-lite"/>
    </source>
</evidence>
<keyword evidence="2" id="KW-0614">Plasmid</keyword>
<accession>A0A2S2C6N6</accession>